<dbReference type="EMBL" id="JBANAX010000197">
    <property type="protein sequence ID" value="KAL1218830.1"/>
    <property type="molecule type" value="Genomic_DNA"/>
</dbReference>
<feature type="region of interest" description="Disordered" evidence="1">
    <location>
        <begin position="50"/>
        <end position="124"/>
    </location>
</feature>
<evidence type="ECO:0008006" key="4">
    <source>
        <dbReference type="Google" id="ProtNLM"/>
    </source>
</evidence>
<feature type="compositionally biased region" description="Basic residues" evidence="1">
    <location>
        <begin position="101"/>
        <end position="111"/>
    </location>
</feature>
<comment type="caution">
    <text evidence="2">The sequence shown here is derived from an EMBL/GenBank/DDBJ whole genome shotgun (WGS) entry which is preliminary data.</text>
</comment>
<dbReference type="PANTHER" id="PTHR35046:SF9">
    <property type="entry name" value="RNA-DIRECTED DNA POLYMERASE"/>
    <property type="match status" value="1"/>
</dbReference>
<name>A0ABD1BNT9_CARAN</name>
<organism evidence="2 3">
    <name type="scientific">Cardamine amara subsp. amara</name>
    <dbReference type="NCBI Taxonomy" id="228776"/>
    <lineage>
        <taxon>Eukaryota</taxon>
        <taxon>Viridiplantae</taxon>
        <taxon>Streptophyta</taxon>
        <taxon>Embryophyta</taxon>
        <taxon>Tracheophyta</taxon>
        <taxon>Spermatophyta</taxon>
        <taxon>Magnoliopsida</taxon>
        <taxon>eudicotyledons</taxon>
        <taxon>Gunneridae</taxon>
        <taxon>Pentapetalae</taxon>
        <taxon>rosids</taxon>
        <taxon>malvids</taxon>
        <taxon>Brassicales</taxon>
        <taxon>Brassicaceae</taxon>
        <taxon>Cardamineae</taxon>
        <taxon>Cardamine</taxon>
    </lineage>
</organism>
<dbReference type="AlphaFoldDB" id="A0ABD1BNT9"/>
<evidence type="ECO:0000256" key="1">
    <source>
        <dbReference type="SAM" id="MobiDB-lite"/>
    </source>
</evidence>
<accession>A0ABD1BNT9</accession>
<dbReference type="Proteomes" id="UP001558713">
    <property type="component" value="Unassembled WGS sequence"/>
</dbReference>
<evidence type="ECO:0000313" key="2">
    <source>
        <dbReference type="EMBL" id="KAL1218830.1"/>
    </source>
</evidence>
<dbReference type="PANTHER" id="PTHR35046">
    <property type="entry name" value="ZINC KNUCKLE (CCHC-TYPE) FAMILY PROTEIN"/>
    <property type="match status" value="1"/>
</dbReference>
<feature type="compositionally biased region" description="Basic and acidic residues" evidence="1">
    <location>
        <begin position="51"/>
        <end position="86"/>
    </location>
</feature>
<keyword evidence="3" id="KW-1185">Reference proteome</keyword>
<sequence length="193" mass="23058">MSDNVESSNNVNKLLIEALTKTFENMMNEKISSQCEEIVHVLADAMSNPLRNEKVRNDGRNVEQPRRQDENQEELPREILRRRRDEGDVDAEEYYRNSSRSSHRRHRRVRDKRGQNQDSFGSLKFRVPQIQGKNDPDAYLEWEKKIEMVFDCQFYLEANKVKVVATEFSDYAMCWWDQLVTSRRRNQEHPMET</sequence>
<proteinExistence type="predicted"/>
<gene>
    <name evidence="2" type="ORF">V5N11_003851</name>
</gene>
<reference evidence="2 3" key="1">
    <citation type="submission" date="2024-04" db="EMBL/GenBank/DDBJ databases">
        <title>Genome assembly C_amara_ONT_v2.</title>
        <authorList>
            <person name="Yant L."/>
            <person name="Moore C."/>
            <person name="Slenker M."/>
        </authorList>
    </citation>
    <scope>NUCLEOTIDE SEQUENCE [LARGE SCALE GENOMIC DNA]</scope>
    <source>
        <tissue evidence="2">Leaf</tissue>
    </source>
</reference>
<evidence type="ECO:0000313" key="3">
    <source>
        <dbReference type="Proteomes" id="UP001558713"/>
    </source>
</evidence>
<protein>
    <recommendedName>
        <fullName evidence="4">Retrotransposon gag domain-containing protein</fullName>
    </recommendedName>
</protein>